<dbReference type="RefSeq" id="WP_085916156.1">
    <property type="nucleotide sequence ID" value="NZ_AP018920.1"/>
</dbReference>
<evidence type="ECO:0000259" key="1">
    <source>
        <dbReference type="PROSITE" id="PS51819"/>
    </source>
</evidence>
<dbReference type="AlphaFoldDB" id="A0A1Y2MJM9"/>
<dbReference type="Gene3D" id="3.10.180.10">
    <property type="entry name" value="2,3-Dihydroxybiphenyl 1,2-Dioxygenase, domain 1"/>
    <property type="match status" value="1"/>
</dbReference>
<accession>A0A1Y2MJM9</accession>
<dbReference type="PANTHER" id="PTHR35006">
    <property type="entry name" value="GLYOXALASE FAMILY PROTEIN (AFU_ORTHOLOGUE AFUA_5G14830)"/>
    <property type="match status" value="1"/>
</dbReference>
<reference evidence="2 3" key="1">
    <citation type="submission" date="2016-09" db="EMBL/GenBank/DDBJ databases">
        <title>Pseudonocardia autotrophica DSM535, a candidate organism with high potential of specific P450 cytochromes.</title>
        <authorList>
            <person name="Grumaz C."/>
            <person name="Vainshtein Y."/>
            <person name="Kirstahler P."/>
            <person name="Sohn K."/>
        </authorList>
    </citation>
    <scope>NUCLEOTIDE SEQUENCE [LARGE SCALE GENOMIC DNA]</scope>
    <source>
        <strain evidence="2 3">DSM 535</strain>
    </source>
</reference>
<dbReference type="Proteomes" id="UP000194360">
    <property type="component" value="Unassembled WGS sequence"/>
</dbReference>
<dbReference type="PANTHER" id="PTHR35006:SF2">
    <property type="entry name" value="GLYOXALASE FAMILY PROTEIN (AFU_ORTHOLOGUE AFUA_5G14830)"/>
    <property type="match status" value="1"/>
</dbReference>
<dbReference type="SUPFAM" id="SSF54593">
    <property type="entry name" value="Glyoxalase/Bleomycin resistance protein/Dihydroxybiphenyl dioxygenase"/>
    <property type="match status" value="1"/>
</dbReference>
<proteinExistence type="predicted"/>
<dbReference type="OrthoDB" id="5242506at2"/>
<comment type="caution">
    <text evidence="2">The sequence shown here is derived from an EMBL/GenBank/DDBJ whole genome shotgun (WGS) entry which is preliminary data.</text>
</comment>
<sequence length="144" mass="15151">MNELQVVLTGTVLPVEERPIPVVDHVTIVVSDLAVSDRFYTAALAPLGIERLRSGDVDGGVAFGRPHADDFGIMPAGEVAATTTAHIAFGSPSRAAVDDFYRAALATGGESRRPPGVQTEYSEGYYAAFVSDPDGNNIEAVHHG</sequence>
<name>A0A1Y2MJM9_PSEAH</name>
<dbReference type="EMBL" id="MIGB01000052">
    <property type="protein sequence ID" value="OSY35450.1"/>
    <property type="molecule type" value="Genomic_DNA"/>
</dbReference>
<protein>
    <submittedName>
        <fullName evidence="2">Glyoxalase-like domain protein</fullName>
    </submittedName>
</protein>
<dbReference type="InterPro" id="IPR037523">
    <property type="entry name" value="VOC_core"/>
</dbReference>
<evidence type="ECO:0000313" key="3">
    <source>
        <dbReference type="Proteomes" id="UP000194360"/>
    </source>
</evidence>
<dbReference type="CDD" id="cd07262">
    <property type="entry name" value="VOC_like"/>
    <property type="match status" value="1"/>
</dbReference>
<organism evidence="2 3">
    <name type="scientific">Pseudonocardia autotrophica</name>
    <name type="common">Amycolata autotrophica</name>
    <name type="synonym">Nocardia autotrophica</name>
    <dbReference type="NCBI Taxonomy" id="2074"/>
    <lineage>
        <taxon>Bacteria</taxon>
        <taxon>Bacillati</taxon>
        <taxon>Actinomycetota</taxon>
        <taxon>Actinomycetes</taxon>
        <taxon>Pseudonocardiales</taxon>
        <taxon>Pseudonocardiaceae</taxon>
        <taxon>Pseudonocardia</taxon>
    </lineage>
</organism>
<dbReference type="STRING" id="2074.BG845_06086"/>
<keyword evidence="3" id="KW-1185">Reference proteome</keyword>
<dbReference type="PROSITE" id="PS51819">
    <property type="entry name" value="VOC"/>
    <property type="match status" value="1"/>
</dbReference>
<dbReference type="Pfam" id="PF00903">
    <property type="entry name" value="Glyoxalase"/>
    <property type="match status" value="1"/>
</dbReference>
<gene>
    <name evidence="2" type="ORF">BG845_06086</name>
</gene>
<dbReference type="InterPro" id="IPR004360">
    <property type="entry name" value="Glyas_Fos-R_dOase_dom"/>
</dbReference>
<dbReference type="InterPro" id="IPR029068">
    <property type="entry name" value="Glyas_Bleomycin-R_OHBP_Dase"/>
</dbReference>
<feature type="domain" description="VOC" evidence="1">
    <location>
        <begin position="22"/>
        <end position="143"/>
    </location>
</feature>
<evidence type="ECO:0000313" key="2">
    <source>
        <dbReference type="EMBL" id="OSY35450.1"/>
    </source>
</evidence>